<dbReference type="GO" id="GO:0006281">
    <property type="term" value="P:DNA repair"/>
    <property type="evidence" value="ECO:0007669"/>
    <property type="project" value="InterPro"/>
</dbReference>
<evidence type="ECO:0000259" key="1">
    <source>
        <dbReference type="Pfam" id="PF03372"/>
    </source>
</evidence>
<dbReference type="AlphaFoldDB" id="A0A4R7VUP8"/>
<evidence type="ECO:0000313" key="3">
    <source>
        <dbReference type="Proteomes" id="UP000294927"/>
    </source>
</evidence>
<dbReference type="GO" id="GO:0008311">
    <property type="term" value="F:double-stranded DNA 3'-5' DNA exonuclease activity"/>
    <property type="evidence" value="ECO:0007669"/>
    <property type="project" value="InterPro"/>
</dbReference>
<dbReference type="EMBL" id="SOCP01000004">
    <property type="protein sequence ID" value="TDV53696.1"/>
    <property type="molecule type" value="Genomic_DNA"/>
</dbReference>
<dbReference type="RefSeq" id="WP_133902732.1">
    <property type="nucleotide sequence ID" value="NZ_SOCP01000004.1"/>
</dbReference>
<feature type="domain" description="Endonuclease/exonuclease/phosphatase" evidence="1">
    <location>
        <begin position="7"/>
        <end position="168"/>
    </location>
</feature>
<sequence>MSGLSLLTLNIGSPSEERAHRQLAWLATRHEDVLVLTETRTSDGCQHLADAFRTAGYAVLYPKPAPTECGVMVVSKLPVQADPIGKLVSYLPDRVTGVMISTQAGLVRVLGTYVPTRDATAEKTERKRRFLSEFSAALGTPGLAEAGTQTVLLGDLNIVEPDHEPVYTSFRWFEYDFYRGLTDKHGLVDAFRHLYPEQVEHSWIGRSGDGYRYDHAHCSKALAEDLVECEYVHEPRTTRLTDHSGLSLRFGCGVGSRLDTCDPFEAAMPPTLF</sequence>
<dbReference type="InterPro" id="IPR037493">
    <property type="entry name" value="ExoIII-like"/>
</dbReference>
<dbReference type="PANTHER" id="PTHR43250">
    <property type="entry name" value="EXODEOXYRIBONUCLEASE III"/>
    <property type="match status" value="1"/>
</dbReference>
<dbReference type="SUPFAM" id="SSF56219">
    <property type="entry name" value="DNase I-like"/>
    <property type="match status" value="1"/>
</dbReference>
<gene>
    <name evidence="2" type="ORF">CLV71_104164</name>
</gene>
<dbReference type="Proteomes" id="UP000294927">
    <property type="component" value="Unassembled WGS sequence"/>
</dbReference>
<comment type="caution">
    <text evidence="2">The sequence shown here is derived from an EMBL/GenBank/DDBJ whole genome shotgun (WGS) entry which is preliminary data.</text>
</comment>
<organism evidence="2 3">
    <name type="scientific">Actinophytocola oryzae</name>
    <dbReference type="NCBI Taxonomy" id="502181"/>
    <lineage>
        <taxon>Bacteria</taxon>
        <taxon>Bacillati</taxon>
        <taxon>Actinomycetota</taxon>
        <taxon>Actinomycetes</taxon>
        <taxon>Pseudonocardiales</taxon>
        <taxon>Pseudonocardiaceae</taxon>
    </lineage>
</organism>
<protein>
    <submittedName>
        <fullName evidence="2">Exodeoxyribonuclease-3</fullName>
    </submittedName>
</protein>
<dbReference type="Pfam" id="PF03372">
    <property type="entry name" value="Exo_endo_phos"/>
    <property type="match status" value="1"/>
</dbReference>
<proteinExistence type="predicted"/>
<dbReference type="InterPro" id="IPR036691">
    <property type="entry name" value="Endo/exonu/phosph_ase_sf"/>
</dbReference>
<dbReference type="PANTHER" id="PTHR43250:SF2">
    <property type="entry name" value="EXODEOXYRIBONUCLEASE III"/>
    <property type="match status" value="1"/>
</dbReference>
<dbReference type="OrthoDB" id="4520214at2"/>
<dbReference type="InterPro" id="IPR005135">
    <property type="entry name" value="Endo/exonuclease/phosphatase"/>
</dbReference>
<keyword evidence="3" id="KW-1185">Reference proteome</keyword>
<accession>A0A4R7VUP8</accession>
<dbReference type="Gene3D" id="3.60.10.10">
    <property type="entry name" value="Endonuclease/exonuclease/phosphatase"/>
    <property type="match status" value="1"/>
</dbReference>
<name>A0A4R7VUP8_9PSEU</name>
<reference evidence="2 3" key="1">
    <citation type="submission" date="2019-03" db="EMBL/GenBank/DDBJ databases">
        <title>Genomic Encyclopedia of Archaeal and Bacterial Type Strains, Phase II (KMG-II): from individual species to whole genera.</title>
        <authorList>
            <person name="Goeker M."/>
        </authorList>
    </citation>
    <scope>NUCLEOTIDE SEQUENCE [LARGE SCALE GENOMIC DNA]</scope>
    <source>
        <strain evidence="2 3">DSM 45499</strain>
    </source>
</reference>
<evidence type="ECO:0000313" key="2">
    <source>
        <dbReference type="EMBL" id="TDV53696.1"/>
    </source>
</evidence>